<feature type="signal peptide" evidence="1">
    <location>
        <begin position="1"/>
        <end position="20"/>
    </location>
</feature>
<evidence type="ECO:0000256" key="1">
    <source>
        <dbReference type="SAM" id="SignalP"/>
    </source>
</evidence>
<keyword evidence="1" id="KW-0732">Signal</keyword>
<keyword evidence="3" id="KW-1185">Reference proteome</keyword>
<dbReference type="AlphaFoldDB" id="A0A3S5FBW6"/>
<name>A0A3S5FBW6_9PLAT</name>
<comment type="caution">
    <text evidence="2">The sequence shown here is derived from an EMBL/GenBank/DDBJ whole genome shotgun (WGS) entry which is preliminary data.</text>
</comment>
<evidence type="ECO:0000313" key="2">
    <source>
        <dbReference type="EMBL" id="VEL08736.1"/>
    </source>
</evidence>
<evidence type="ECO:0000313" key="3">
    <source>
        <dbReference type="Proteomes" id="UP000784294"/>
    </source>
</evidence>
<gene>
    <name evidence="2" type="ORF">PXEA_LOCUS2176</name>
</gene>
<dbReference type="Proteomes" id="UP000784294">
    <property type="component" value="Unassembled WGS sequence"/>
</dbReference>
<sequence>MHLRLCLFIVLAIAVDVSKARPQMRDPDLIHETARLTDRLAHEFELLAEEDRGIQHSFGHFRGGPEETQNIAKRVDEFVQLGKSALTILQSVLKIVQSGQ</sequence>
<reference evidence="2" key="1">
    <citation type="submission" date="2018-11" db="EMBL/GenBank/DDBJ databases">
        <authorList>
            <consortium name="Pathogen Informatics"/>
        </authorList>
    </citation>
    <scope>NUCLEOTIDE SEQUENCE</scope>
</reference>
<proteinExistence type="predicted"/>
<protein>
    <submittedName>
        <fullName evidence="2">Uncharacterized protein</fullName>
    </submittedName>
</protein>
<accession>A0A3S5FBW6</accession>
<organism evidence="2 3">
    <name type="scientific">Protopolystoma xenopodis</name>
    <dbReference type="NCBI Taxonomy" id="117903"/>
    <lineage>
        <taxon>Eukaryota</taxon>
        <taxon>Metazoa</taxon>
        <taxon>Spiralia</taxon>
        <taxon>Lophotrochozoa</taxon>
        <taxon>Platyhelminthes</taxon>
        <taxon>Monogenea</taxon>
        <taxon>Polyopisthocotylea</taxon>
        <taxon>Polystomatidea</taxon>
        <taxon>Polystomatidae</taxon>
        <taxon>Protopolystoma</taxon>
    </lineage>
</organism>
<dbReference type="EMBL" id="CAAALY010004631">
    <property type="protein sequence ID" value="VEL08736.1"/>
    <property type="molecule type" value="Genomic_DNA"/>
</dbReference>
<feature type="chain" id="PRO_5018697948" evidence="1">
    <location>
        <begin position="21"/>
        <end position="100"/>
    </location>
</feature>